<dbReference type="InterPro" id="IPR019253">
    <property type="entry name" value="DUF2244_TM"/>
</dbReference>
<dbReference type="EMBL" id="CP016172">
    <property type="protein sequence ID" value="ANN78956.1"/>
    <property type="molecule type" value="Genomic_DNA"/>
</dbReference>
<evidence type="ECO:0000313" key="2">
    <source>
        <dbReference type="EMBL" id="ANN78956.1"/>
    </source>
</evidence>
<name>A0A193GHP8_9BORD</name>
<accession>A0A193GHP8</accession>
<dbReference type="KEGG" id="bfz:BAU07_19165"/>
<keyword evidence="1" id="KW-0812">Transmembrane</keyword>
<dbReference type="OrthoDB" id="9091577at2"/>
<dbReference type="Pfam" id="PF10003">
    <property type="entry name" value="DUF2244"/>
    <property type="match status" value="1"/>
</dbReference>
<keyword evidence="3" id="KW-1185">Reference proteome</keyword>
<protein>
    <recommendedName>
        <fullName evidence="4">DUF2244 domain-containing protein</fullName>
    </recommendedName>
</protein>
<dbReference type="Proteomes" id="UP000091926">
    <property type="component" value="Chromosome"/>
</dbReference>
<gene>
    <name evidence="2" type="ORF">BAU07_19165</name>
</gene>
<feature type="transmembrane region" description="Helical" evidence="1">
    <location>
        <begin position="49"/>
        <end position="66"/>
    </location>
</feature>
<dbReference type="AlphaFoldDB" id="A0A193GHP8"/>
<dbReference type="RefSeq" id="WP_066661003.1">
    <property type="nucleotide sequence ID" value="NZ_CBCSCL010000012.1"/>
</dbReference>
<feature type="transmembrane region" description="Helical" evidence="1">
    <location>
        <begin position="72"/>
        <end position="94"/>
    </location>
</feature>
<keyword evidence="1" id="KW-1133">Transmembrane helix</keyword>
<dbReference type="STRING" id="463014.BAU07_19165"/>
<reference evidence="2 3" key="1">
    <citation type="submission" date="2016-06" db="EMBL/GenBank/DDBJ databases">
        <title>Complete genome sequences of Bordetella bronchialis and Bordetella flabilis.</title>
        <authorList>
            <person name="LiPuma J.J."/>
            <person name="Spilker T."/>
        </authorList>
    </citation>
    <scope>NUCLEOTIDE SEQUENCE [LARGE SCALE GENOMIC DNA]</scope>
    <source>
        <strain evidence="2 3">AU10664</strain>
    </source>
</reference>
<evidence type="ECO:0000256" key="1">
    <source>
        <dbReference type="SAM" id="Phobius"/>
    </source>
</evidence>
<sequence length="179" mass="19841">MMRRFTQDIDELLSAAPPPGAVWWTRGGDPAGPRAWRLKRNCSLRPPQYLAAIALLMSLAALVALACWVRGIWLVPLFCGAELVVIAVAALAYARHAIDGEIVAVTQDRRVRVEIDRGLVHTCYMFDAGRIRLIKPAEAPDTLWLHHGATRVQLAAYTSAAMRDAFEGELRRALRDITT</sequence>
<keyword evidence="1" id="KW-0472">Membrane</keyword>
<proteinExistence type="predicted"/>
<evidence type="ECO:0008006" key="4">
    <source>
        <dbReference type="Google" id="ProtNLM"/>
    </source>
</evidence>
<evidence type="ECO:0000313" key="3">
    <source>
        <dbReference type="Proteomes" id="UP000091926"/>
    </source>
</evidence>
<organism evidence="2 3">
    <name type="scientific">Bordetella flabilis</name>
    <dbReference type="NCBI Taxonomy" id="463014"/>
    <lineage>
        <taxon>Bacteria</taxon>
        <taxon>Pseudomonadati</taxon>
        <taxon>Pseudomonadota</taxon>
        <taxon>Betaproteobacteria</taxon>
        <taxon>Burkholderiales</taxon>
        <taxon>Alcaligenaceae</taxon>
        <taxon>Bordetella</taxon>
    </lineage>
</organism>